<evidence type="ECO:0000256" key="4">
    <source>
        <dbReference type="ARBA" id="ARBA00022729"/>
    </source>
</evidence>
<dbReference type="SUPFAM" id="SSF49842">
    <property type="entry name" value="TNF-like"/>
    <property type="match status" value="1"/>
</dbReference>
<sequence>MGPATSHWNLRAWRIQCDAGLNAKLDRIQRNWCAFVHHRVVTTAVSCGTEKYTIKSQSPCPNGTPDCQLIMYKLSTRPVYRQQQKIFTALLWRCCPGHGGQNCEETVADGHVSDSGNQTAEGGVPGASGPSRAHHAGPERLMQLAGDRNWEQNDFQVSGGPPYEADHPERELRAAPSATISDFDLDLEPTPEQDPNLNLNHNHNHNHGHDRDHYQEYDHDREHRHKHDHDQDQDHEHNHEHDPEHDPEHDRDHGQTGPFAVDMPPGASPTPDAAELLPLGHVMEALMARLQPVLDGFNRSLERLSQEVGGLSRDLAQLKEDSEARGAGGDDFEAKLEDSFHQIDQVRELLGTQRGELEERLHSQQVALQYNLTNFKTSTDVKIKHSQKTVQVNIQALNASLAELKQEQERLGEELRREGGGRDAPSQNRLMEGPAVWEAIARLDNKVVNNTVKVNALLEDLDLASSNIRDLQRGFRGLEDSIEQTGRNSQIQFMETGLEVEAAKVQVLNRVNELASNLSVYDEHLREIDSDVDYLYQQFYKNTSASDCNCKALTAALARLEEEVANATELANENRLALEESAEGQDRWEVGWGTSVDDLKQGLLQVQESLAFEQDKSRSLTLNVSQLRALHAKSEQDIRGLQERDEAKASEMRRLASSFSSLLKDAIRHTDVLEVLIGEEVLGFKEKPLQEQEEYSIPLLRKKILQMQDQITSQNLSPRSAQPADPALRDEASILSEWDSRGLKQRSGDHRHSPDSPMGDRPGLSASNFWSLEKEVEDLGAQVSRLEQQRCLSCCNCTGNAAPGGAVEELQDELALLRRGLEDHIRVFKNIFSNMDSLAGSEGTLDLDKLWALMKKKEGRKQRRRQKEKNEESHSGRRDNLRSKRDASLETAVLTQMSDPPLMFLAGTNDGANDTGIVIFEQVSLNRGQMYSPKSGTFRAPAAGVYLFVLTVDFGPGPALAYLKRGEAMAATMHHNQRKPPGPMTRVCVLELERGEQVHFELSQGTVEHSNQADNTFAGLLLFRNT</sequence>
<feature type="compositionally biased region" description="Basic and acidic residues" evidence="8">
    <location>
        <begin position="228"/>
        <end position="254"/>
    </location>
</feature>
<dbReference type="PRINTS" id="PR00007">
    <property type="entry name" value="COMPLEMNTC1Q"/>
</dbReference>
<evidence type="ECO:0000256" key="8">
    <source>
        <dbReference type="SAM" id="MobiDB-lite"/>
    </source>
</evidence>
<feature type="coiled-coil region" evidence="7">
    <location>
        <begin position="769"/>
        <end position="827"/>
    </location>
</feature>
<evidence type="ECO:0000256" key="3">
    <source>
        <dbReference type="ARBA" id="ARBA00022530"/>
    </source>
</evidence>
<feature type="region of interest" description="Disordered" evidence="8">
    <location>
        <begin position="858"/>
        <end position="886"/>
    </location>
</feature>
<protein>
    <recommendedName>
        <fullName evidence="13">Multimerin-2</fullName>
    </recommendedName>
</protein>
<keyword evidence="5 7" id="KW-0175">Coiled coil</keyword>
<keyword evidence="2" id="KW-0964">Secreted</keyword>
<organism evidence="11 12">
    <name type="scientific">Megalops atlanticus</name>
    <name type="common">Tarpon</name>
    <name type="synonym">Clupea gigantea</name>
    <dbReference type="NCBI Taxonomy" id="7932"/>
    <lineage>
        <taxon>Eukaryota</taxon>
        <taxon>Metazoa</taxon>
        <taxon>Chordata</taxon>
        <taxon>Craniata</taxon>
        <taxon>Vertebrata</taxon>
        <taxon>Euteleostomi</taxon>
        <taxon>Actinopterygii</taxon>
        <taxon>Neopterygii</taxon>
        <taxon>Teleostei</taxon>
        <taxon>Elopiformes</taxon>
        <taxon>Megalopidae</taxon>
        <taxon>Megalops</taxon>
    </lineage>
</organism>
<keyword evidence="12" id="KW-1185">Reference proteome</keyword>
<reference evidence="11" key="1">
    <citation type="submission" date="2021-01" db="EMBL/GenBank/DDBJ databases">
        <authorList>
            <person name="Zahm M."/>
            <person name="Roques C."/>
            <person name="Cabau C."/>
            <person name="Klopp C."/>
            <person name="Donnadieu C."/>
            <person name="Jouanno E."/>
            <person name="Lampietro C."/>
            <person name="Louis A."/>
            <person name="Herpin A."/>
            <person name="Echchiki A."/>
            <person name="Berthelot C."/>
            <person name="Parey E."/>
            <person name="Roest-Crollius H."/>
            <person name="Braasch I."/>
            <person name="Postlethwait J."/>
            <person name="Bobe J."/>
            <person name="Montfort J."/>
            <person name="Bouchez O."/>
            <person name="Begum T."/>
            <person name="Mejri S."/>
            <person name="Adams A."/>
            <person name="Chen W.-J."/>
            <person name="Guiguen Y."/>
        </authorList>
    </citation>
    <scope>NUCLEOTIDE SEQUENCE</scope>
    <source>
        <strain evidence="11">YG-15Mar2019-1</strain>
        <tissue evidence="11">Brain</tissue>
    </source>
</reference>
<keyword evidence="4" id="KW-0732">Signal</keyword>
<feature type="domain" description="C1q" evidence="9">
    <location>
        <begin position="883"/>
        <end position="1026"/>
    </location>
</feature>
<evidence type="ECO:0000313" key="11">
    <source>
        <dbReference type="EMBL" id="KAG7462595.1"/>
    </source>
</evidence>
<dbReference type="OrthoDB" id="8963519at2759"/>
<dbReference type="PANTHER" id="PTHR15427">
    <property type="entry name" value="EMILIN ELASTIN MICROFIBRIL INTERFACE-LOCATED PROTEIN ELASTIN MICROFIBRIL INTERFACER"/>
    <property type="match status" value="1"/>
</dbReference>
<evidence type="ECO:0000259" key="10">
    <source>
        <dbReference type="PROSITE" id="PS51041"/>
    </source>
</evidence>
<dbReference type="InterPro" id="IPR001073">
    <property type="entry name" value="C1q_dom"/>
</dbReference>
<dbReference type="InterPro" id="IPR008983">
    <property type="entry name" value="Tumour_necrosis_fac-like_dom"/>
</dbReference>
<evidence type="ECO:0000256" key="6">
    <source>
        <dbReference type="ARBA" id="ARBA00023157"/>
    </source>
</evidence>
<dbReference type="Proteomes" id="UP001046870">
    <property type="component" value="Chromosome 16"/>
</dbReference>
<comment type="caution">
    <text evidence="11">The sequence shown here is derived from an EMBL/GenBank/DDBJ whole genome shotgun (WGS) entry which is preliminary data.</text>
</comment>
<dbReference type="SMART" id="SM00110">
    <property type="entry name" value="C1Q"/>
    <property type="match status" value="1"/>
</dbReference>
<dbReference type="InterPro" id="IPR011489">
    <property type="entry name" value="EMI_domain"/>
</dbReference>
<accession>A0A9D3PPE0</accession>
<dbReference type="Gene3D" id="2.60.120.40">
    <property type="match status" value="1"/>
</dbReference>
<evidence type="ECO:0008006" key="13">
    <source>
        <dbReference type="Google" id="ProtNLM"/>
    </source>
</evidence>
<evidence type="ECO:0000256" key="2">
    <source>
        <dbReference type="ARBA" id="ARBA00022525"/>
    </source>
</evidence>
<dbReference type="EMBL" id="JAFDVH010000016">
    <property type="protein sequence ID" value="KAG7462595.1"/>
    <property type="molecule type" value="Genomic_DNA"/>
</dbReference>
<dbReference type="Pfam" id="PF07546">
    <property type="entry name" value="EMI"/>
    <property type="match status" value="1"/>
</dbReference>
<dbReference type="AlphaFoldDB" id="A0A9D3PPE0"/>
<feature type="region of interest" description="Disordered" evidence="8">
    <location>
        <begin position="183"/>
        <end position="274"/>
    </location>
</feature>
<feature type="compositionally biased region" description="Basic and acidic residues" evidence="8">
    <location>
        <begin position="207"/>
        <end position="221"/>
    </location>
</feature>
<evidence type="ECO:0000313" key="12">
    <source>
        <dbReference type="Proteomes" id="UP001046870"/>
    </source>
</evidence>
<dbReference type="PANTHER" id="PTHR15427:SF40">
    <property type="entry name" value="MULTIMERIN-2 PRECURSOR"/>
    <property type="match status" value="1"/>
</dbReference>
<name>A0A9D3PPE0_MEGAT</name>
<comment type="subcellular location">
    <subcellularLocation>
        <location evidence="1">Secreted</location>
        <location evidence="1">Extracellular space</location>
        <location evidence="1">Extracellular matrix</location>
    </subcellularLocation>
</comment>
<dbReference type="InterPro" id="IPR050392">
    <property type="entry name" value="Collagen/C1q_domain"/>
</dbReference>
<keyword evidence="6" id="KW-1015">Disulfide bond</keyword>
<feature type="region of interest" description="Disordered" evidence="8">
    <location>
        <begin position="739"/>
        <end position="766"/>
    </location>
</feature>
<feature type="compositionally biased region" description="Basic and acidic residues" evidence="8">
    <location>
        <begin position="868"/>
        <end position="886"/>
    </location>
</feature>
<evidence type="ECO:0000259" key="9">
    <source>
        <dbReference type="PROSITE" id="PS50871"/>
    </source>
</evidence>
<feature type="compositionally biased region" description="Basic residues" evidence="8">
    <location>
        <begin position="858"/>
        <end position="867"/>
    </location>
</feature>
<feature type="compositionally biased region" description="Basic and acidic residues" evidence="8">
    <location>
        <begin position="739"/>
        <end position="754"/>
    </location>
</feature>
<dbReference type="Pfam" id="PF00386">
    <property type="entry name" value="C1q"/>
    <property type="match status" value="1"/>
</dbReference>
<feature type="region of interest" description="Disordered" evidence="8">
    <location>
        <begin position="107"/>
        <end position="135"/>
    </location>
</feature>
<keyword evidence="3" id="KW-0272">Extracellular matrix</keyword>
<evidence type="ECO:0000256" key="5">
    <source>
        <dbReference type="ARBA" id="ARBA00023054"/>
    </source>
</evidence>
<evidence type="ECO:0000256" key="7">
    <source>
        <dbReference type="SAM" id="Coils"/>
    </source>
</evidence>
<dbReference type="PROSITE" id="PS50871">
    <property type="entry name" value="C1Q"/>
    <property type="match status" value="1"/>
</dbReference>
<evidence type="ECO:0000256" key="1">
    <source>
        <dbReference type="ARBA" id="ARBA00004498"/>
    </source>
</evidence>
<feature type="coiled-coil region" evidence="7">
    <location>
        <begin position="550"/>
        <end position="580"/>
    </location>
</feature>
<feature type="coiled-coil region" evidence="7">
    <location>
        <begin position="387"/>
        <end position="418"/>
    </location>
</feature>
<feature type="domain" description="EMI" evidence="10">
    <location>
        <begin position="29"/>
        <end position="105"/>
    </location>
</feature>
<dbReference type="PROSITE" id="PS51041">
    <property type="entry name" value="EMI"/>
    <property type="match status" value="1"/>
</dbReference>
<proteinExistence type="predicted"/>
<gene>
    <name evidence="11" type="ORF">MATL_G00186520</name>
</gene>